<evidence type="ECO:0000313" key="9">
    <source>
        <dbReference type="EMBL" id="MFF3572231.1"/>
    </source>
</evidence>
<dbReference type="PRINTS" id="PR00359">
    <property type="entry name" value="BP450"/>
</dbReference>
<keyword evidence="6 8" id="KW-0408">Iron</keyword>
<gene>
    <name evidence="9" type="ORF">ACFYXQ_31075</name>
</gene>
<evidence type="ECO:0000256" key="1">
    <source>
        <dbReference type="ARBA" id="ARBA00001971"/>
    </source>
</evidence>
<evidence type="ECO:0000256" key="7">
    <source>
        <dbReference type="ARBA" id="ARBA00023033"/>
    </source>
</evidence>
<dbReference type="PRINTS" id="PR00385">
    <property type="entry name" value="P450"/>
</dbReference>
<dbReference type="SUPFAM" id="SSF48264">
    <property type="entry name" value="Cytochrome P450"/>
    <property type="match status" value="1"/>
</dbReference>
<name>A0ABW6S7G9_9NOCA</name>
<evidence type="ECO:0000256" key="8">
    <source>
        <dbReference type="RuleBase" id="RU000461"/>
    </source>
</evidence>
<proteinExistence type="inferred from homology"/>
<keyword evidence="4 8" id="KW-0479">Metal-binding</keyword>
<evidence type="ECO:0000256" key="6">
    <source>
        <dbReference type="ARBA" id="ARBA00023004"/>
    </source>
</evidence>
<accession>A0ABW6S7G9</accession>
<keyword evidence="10" id="KW-1185">Reference proteome</keyword>
<dbReference type="PANTHER" id="PTHR46696">
    <property type="entry name" value="P450, PUTATIVE (EUROFUNG)-RELATED"/>
    <property type="match status" value="1"/>
</dbReference>
<evidence type="ECO:0000256" key="3">
    <source>
        <dbReference type="ARBA" id="ARBA00022617"/>
    </source>
</evidence>
<comment type="cofactor">
    <cofactor evidence="1">
        <name>heme</name>
        <dbReference type="ChEBI" id="CHEBI:30413"/>
    </cofactor>
</comment>
<reference evidence="9 10" key="1">
    <citation type="submission" date="2024-10" db="EMBL/GenBank/DDBJ databases">
        <title>The Natural Products Discovery Center: Release of the First 8490 Sequenced Strains for Exploring Actinobacteria Biosynthetic Diversity.</title>
        <authorList>
            <person name="Kalkreuter E."/>
            <person name="Kautsar S.A."/>
            <person name="Yang D."/>
            <person name="Bader C.D."/>
            <person name="Teijaro C.N."/>
            <person name="Fluegel L."/>
            <person name="Davis C.M."/>
            <person name="Simpson J.R."/>
            <person name="Lauterbach L."/>
            <person name="Steele A.D."/>
            <person name="Gui C."/>
            <person name="Meng S."/>
            <person name="Li G."/>
            <person name="Viehrig K."/>
            <person name="Ye F."/>
            <person name="Su P."/>
            <person name="Kiefer A.F."/>
            <person name="Nichols A."/>
            <person name="Cepeda A.J."/>
            <person name="Yan W."/>
            <person name="Fan B."/>
            <person name="Jiang Y."/>
            <person name="Adhikari A."/>
            <person name="Zheng C.-J."/>
            <person name="Schuster L."/>
            <person name="Cowan T.M."/>
            <person name="Smanski M.J."/>
            <person name="Chevrette M.G."/>
            <person name="De Carvalho L.P.S."/>
            <person name="Shen B."/>
        </authorList>
    </citation>
    <scope>NUCLEOTIDE SEQUENCE [LARGE SCALE GENOMIC DNA]</scope>
    <source>
        <strain evidence="9 10">NPDC002593</strain>
    </source>
</reference>
<dbReference type="Gene3D" id="1.10.630.10">
    <property type="entry name" value="Cytochrome P450"/>
    <property type="match status" value="1"/>
</dbReference>
<organism evidence="9 10">
    <name type="scientific">Nocardia jiangxiensis</name>
    <dbReference type="NCBI Taxonomy" id="282685"/>
    <lineage>
        <taxon>Bacteria</taxon>
        <taxon>Bacillati</taxon>
        <taxon>Actinomycetota</taxon>
        <taxon>Actinomycetes</taxon>
        <taxon>Mycobacteriales</taxon>
        <taxon>Nocardiaceae</taxon>
        <taxon>Nocardia</taxon>
    </lineage>
</organism>
<evidence type="ECO:0000256" key="2">
    <source>
        <dbReference type="ARBA" id="ARBA00010617"/>
    </source>
</evidence>
<dbReference type="InterPro" id="IPR017972">
    <property type="entry name" value="Cyt_P450_CS"/>
</dbReference>
<keyword evidence="3 8" id="KW-0349">Heme</keyword>
<dbReference type="EMBL" id="JBIAQY010000012">
    <property type="protein sequence ID" value="MFF3572231.1"/>
    <property type="molecule type" value="Genomic_DNA"/>
</dbReference>
<sequence length="395" mass="43344">MHDLDNPYLYFSELREASLVHRLGDSSFYLVSSWELISEVVGRAQEFSSNLTATMVWHEDGTVTQFPVAELGSPVHVLATADDPMHRHHRKVVTPSLTAKHIRALTPFIAATFRRLWDEGLTDGRIDWVQAVGQRLPMAVVTELMGLPPCDIDRLVRWAFASTALLDGVVTPEQLSDARDAVGELAAYLAEAFAAVSGEPGDNVLGDIARLVDDGAIDHDTAVMVLIQLVAAGAESTISLLGTSVWLLAQREDIMARLRADRGLVPAFVEEALRLESPFRGHFRHVVADTTLAQVALPAGSHLYLAWPAANRDPQRFEDPDSISLDPSKRRSHMAFGKGAHLCVGAALARLEGRMGIEFLLDATAEFDVDTAHPQWARSLLSRRLQTLPMTVRPS</sequence>
<dbReference type="InterPro" id="IPR001128">
    <property type="entry name" value="Cyt_P450"/>
</dbReference>
<dbReference type="PANTHER" id="PTHR46696:SF4">
    <property type="entry name" value="BIOTIN BIOSYNTHESIS CYTOCHROME P450"/>
    <property type="match status" value="1"/>
</dbReference>
<keyword evidence="7 8" id="KW-0503">Monooxygenase</keyword>
<dbReference type="RefSeq" id="WP_387405904.1">
    <property type="nucleotide sequence ID" value="NZ_JBIAQY010000012.1"/>
</dbReference>
<protein>
    <submittedName>
        <fullName evidence="9">Cytochrome P450</fullName>
    </submittedName>
</protein>
<evidence type="ECO:0000256" key="5">
    <source>
        <dbReference type="ARBA" id="ARBA00023002"/>
    </source>
</evidence>
<comment type="caution">
    <text evidence="9">The sequence shown here is derived from an EMBL/GenBank/DDBJ whole genome shotgun (WGS) entry which is preliminary data.</text>
</comment>
<dbReference type="InterPro" id="IPR002397">
    <property type="entry name" value="Cyt_P450_B"/>
</dbReference>
<evidence type="ECO:0000313" key="10">
    <source>
        <dbReference type="Proteomes" id="UP001601992"/>
    </source>
</evidence>
<dbReference type="PROSITE" id="PS00086">
    <property type="entry name" value="CYTOCHROME_P450"/>
    <property type="match status" value="1"/>
</dbReference>
<dbReference type="InterPro" id="IPR036396">
    <property type="entry name" value="Cyt_P450_sf"/>
</dbReference>
<dbReference type="Pfam" id="PF00067">
    <property type="entry name" value="p450"/>
    <property type="match status" value="1"/>
</dbReference>
<dbReference type="Proteomes" id="UP001601992">
    <property type="component" value="Unassembled WGS sequence"/>
</dbReference>
<comment type="similarity">
    <text evidence="2 8">Belongs to the cytochrome P450 family.</text>
</comment>
<keyword evidence="5 8" id="KW-0560">Oxidoreductase</keyword>
<evidence type="ECO:0000256" key="4">
    <source>
        <dbReference type="ARBA" id="ARBA00022723"/>
    </source>
</evidence>